<proteinExistence type="predicted"/>
<reference evidence="2 5" key="1">
    <citation type="submission" date="2019-10" db="EMBL/GenBank/DDBJ databases">
        <title>Comparative genomics of sulfur disproportionating microorganisms.</title>
        <authorList>
            <person name="Ward L.M."/>
            <person name="Bertran E."/>
            <person name="Johnston D."/>
        </authorList>
    </citation>
    <scope>NUCLEOTIDE SEQUENCE [LARGE SCALE GENOMIC DNA]</scope>
    <source>
        <strain evidence="2 5">DSM 3772</strain>
    </source>
</reference>
<evidence type="ECO:0000313" key="5">
    <source>
        <dbReference type="Proteomes" id="UP000474054"/>
    </source>
</evidence>
<name>A0A650CWA6_ACIAM</name>
<dbReference type="EMBL" id="WHYS01000001">
    <property type="protein sequence ID" value="MQL54299.1"/>
    <property type="molecule type" value="Genomic_DNA"/>
</dbReference>
<dbReference type="EMBL" id="CP045482">
    <property type="protein sequence ID" value="QGR22126.1"/>
    <property type="molecule type" value="Genomic_DNA"/>
</dbReference>
<dbReference type="AlphaFoldDB" id="A0A650CWA6"/>
<reference evidence="3 4" key="2">
    <citation type="submission" date="2019-10" db="EMBL/GenBank/DDBJ databases">
        <title>Genome Sequences from Six Type Strain Members of the Archaeal Family Sulfolobaceae: Acidianus ambivalens, Acidianus infernus, Metallosphaera prunae, Stygiolobus azoricus, Sulfolobus metallicus, and Sulfurisphaera ohwakuensis.</title>
        <authorList>
            <person name="Counts J.A."/>
            <person name="Kelly R.M."/>
        </authorList>
    </citation>
    <scope>NUCLEOTIDE SEQUENCE [LARGE SCALE GENOMIC DNA]</scope>
    <source>
        <strain evidence="3 4">LEI 10</strain>
    </source>
</reference>
<gene>
    <name evidence="3" type="ORF">D1866_09140</name>
    <name evidence="2" type="ORF">GFB69_00580</name>
</gene>
<dbReference type="Proteomes" id="UP000426328">
    <property type="component" value="Chromosome"/>
</dbReference>
<dbReference type="KEGG" id="aamb:D1866_09140"/>
<evidence type="ECO:0000256" key="1">
    <source>
        <dbReference type="SAM" id="Phobius"/>
    </source>
</evidence>
<dbReference type="Proteomes" id="UP000474054">
    <property type="component" value="Unassembled WGS sequence"/>
</dbReference>
<evidence type="ECO:0000313" key="4">
    <source>
        <dbReference type="Proteomes" id="UP000426328"/>
    </source>
</evidence>
<keyword evidence="1" id="KW-0812">Transmembrane</keyword>
<accession>A0A650CWA6</accession>
<feature type="transmembrane region" description="Helical" evidence="1">
    <location>
        <begin position="14"/>
        <end position="32"/>
    </location>
</feature>
<sequence>MSELTGFTDAIKRLHAACLAIVMGIGIISIDAQLPKFNLISVILMWIDLLSYTVLFIFYS</sequence>
<keyword evidence="4" id="KW-1185">Reference proteome</keyword>
<organism evidence="3 4">
    <name type="scientific">Acidianus ambivalens</name>
    <name type="common">Desulfurolobus ambivalens</name>
    <dbReference type="NCBI Taxonomy" id="2283"/>
    <lineage>
        <taxon>Archaea</taxon>
        <taxon>Thermoproteota</taxon>
        <taxon>Thermoprotei</taxon>
        <taxon>Sulfolobales</taxon>
        <taxon>Sulfolobaceae</taxon>
        <taxon>Acidianus</taxon>
    </lineage>
</organism>
<evidence type="ECO:0000313" key="3">
    <source>
        <dbReference type="EMBL" id="QGR22126.1"/>
    </source>
</evidence>
<protein>
    <submittedName>
        <fullName evidence="3">Uncharacterized protein</fullName>
    </submittedName>
</protein>
<keyword evidence="1" id="KW-0472">Membrane</keyword>
<keyword evidence="1" id="KW-1133">Transmembrane helix</keyword>
<dbReference type="RefSeq" id="WP_152939248.1">
    <property type="nucleotide sequence ID" value="NZ_CP045482.1"/>
</dbReference>
<dbReference type="GeneID" id="42779893"/>
<feature type="transmembrane region" description="Helical" evidence="1">
    <location>
        <begin position="39"/>
        <end position="59"/>
    </location>
</feature>
<evidence type="ECO:0000313" key="2">
    <source>
        <dbReference type="EMBL" id="MQL54299.1"/>
    </source>
</evidence>